<dbReference type="Ensembl" id="ENSLLET00000003635.1">
    <property type="protein sequence ID" value="ENSLLEP00000003471.1"/>
    <property type="gene ID" value="ENSLLEG00000002238.1"/>
</dbReference>
<name>A0A8C5LS83_9ANUR</name>
<dbReference type="Proteomes" id="UP000694569">
    <property type="component" value="Unplaced"/>
</dbReference>
<accession>A0A8C5LS83</accession>
<reference evidence="1" key="1">
    <citation type="submission" date="2025-08" db="UniProtKB">
        <authorList>
            <consortium name="Ensembl"/>
        </authorList>
    </citation>
    <scope>IDENTIFICATION</scope>
</reference>
<dbReference type="OrthoDB" id="10021393at2759"/>
<dbReference type="PANTHER" id="PTHR46785">
    <property type="entry name" value="VON WILLEBRAND FACTOR A DOMAIN-CONTAINING PROTEIN 3B"/>
    <property type="match status" value="1"/>
</dbReference>
<evidence type="ECO:0000313" key="2">
    <source>
        <dbReference type="Proteomes" id="UP000694569"/>
    </source>
</evidence>
<dbReference type="GeneTree" id="ENSGT00940000157237"/>
<dbReference type="PANTHER" id="PTHR46785:SF1">
    <property type="entry name" value="VON WILLEBRAND FACTOR A DOMAIN-CONTAINING PROTEIN 3B"/>
    <property type="match status" value="1"/>
</dbReference>
<evidence type="ECO:0000313" key="1">
    <source>
        <dbReference type="Ensembl" id="ENSLLEP00000003471.1"/>
    </source>
</evidence>
<organism evidence="1 2">
    <name type="scientific">Leptobrachium leishanense</name>
    <name type="common">Leishan spiny toad</name>
    <dbReference type="NCBI Taxonomy" id="445787"/>
    <lineage>
        <taxon>Eukaryota</taxon>
        <taxon>Metazoa</taxon>
        <taxon>Chordata</taxon>
        <taxon>Craniata</taxon>
        <taxon>Vertebrata</taxon>
        <taxon>Euteleostomi</taxon>
        <taxon>Amphibia</taxon>
        <taxon>Batrachia</taxon>
        <taxon>Anura</taxon>
        <taxon>Pelobatoidea</taxon>
        <taxon>Megophryidae</taxon>
        <taxon>Leptobrachium</taxon>
    </lineage>
</organism>
<keyword evidence="2" id="KW-1185">Reference proteome</keyword>
<dbReference type="AlphaFoldDB" id="A0A8C5LS83"/>
<reference evidence="1" key="2">
    <citation type="submission" date="2025-09" db="UniProtKB">
        <authorList>
            <consortium name="Ensembl"/>
        </authorList>
    </citation>
    <scope>IDENTIFICATION</scope>
</reference>
<proteinExistence type="predicted"/>
<sequence>LFQALPLAHVSGSKKLITLINPQAVNLQEYKQKLARAIDYYERRLNLGIWRALSQEERDRFESDAPVPYLENKEALLQALDRLGWPIPIDDVMLLEEEIETGKRYLQQASDLQDTSKNDALAASLQKSVSISCIPPQCMALVKYAKQSHHK</sequence>
<protein>
    <submittedName>
        <fullName evidence="1">Uncharacterized protein</fullName>
    </submittedName>
</protein>